<evidence type="ECO:0000256" key="1">
    <source>
        <dbReference type="SAM" id="SignalP"/>
    </source>
</evidence>
<evidence type="ECO:0008006" key="4">
    <source>
        <dbReference type="Google" id="ProtNLM"/>
    </source>
</evidence>
<evidence type="ECO:0000313" key="2">
    <source>
        <dbReference type="EMBL" id="PWA11680.1"/>
    </source>
</evidence>
<protein>
    <recommendedName>
        <fullName evidence="4">DUF5103 domain-containing protein</fullName>
    </recommendedName>
</protein>
<dbReference type="EMBL" id="QCZH01000001">
    <property type="protein sequence ID" value="PWA11680.1"/>
    <property type="molecule type" value="Genomic_DNA"/>
</dbReference>
<proteinExistence type="predicted"/>
<accession>A0A2U1K2D6</accession>
<organism evidence="2 3">
    <name type="scientific">Flavobacterium laiguense</name>
    <dbReference type="NCBI Taxonomy" id="2169409"/>
    <lineage>
        <taxon>Bacteria</taxon>
        <taxon>Pseudomonadati</taxon>
        <taxon>Bacteroidota</taxon>
        <taxon>Flavobacteriia</taxon>
        <taxon>Flavobacteriales</taxon>
        <taxon>Flavobacteriaceae</taxon>
        <taxon>Flavobacterium</taxon>
    </lineage>
</organism>
<feature type="signal peptide" evidence="1">
    <location>
        <begin position="1"/>
        <end position="18"/>
    </location>
</feature>
<gene>
    <name evidence="2" type="ORF">DB891_02425</name>
</gene>
<sequence length="470" mass="54950">MKKLIAFLILIQNSLLFSQTVLTSYPLELKKSKEYKQILNAENTNTHDLFVFASDKETVTILKYNSALFLSNQYTQARPDLDYKLLTGYSFNDEENPTLYWSSENLKKMMAVQYDLNTKTTAVYNYYLSFSNESIVTQFQENNTFYILSQKDLEQKLVLYVFKNGKKEEKTLDFSSFKFQNRNTKPLTLNQILEVCPIEKIETNQFNPLFKGTQKTKLYVLKNRLLLTLDHNFNETQVFDIDLSTFEIQEKKFLQPATKKQIGLANSFYHENKIYQLNSNDDELLLEIKDYRSKEIIKNHQVSKTDTITFKNSPLYIQIDNQKPREVKNTAKFLQRLLYMNTGLTVYKTPKTILVTLGGTSDPQSNYADLSRRINAAVDANSTDVAYDLLNNAGPTTVYFESIFDKKLQQTKQEQEPLAIDFISRFTNEHTEVSLGSTIRFKNYYIFGYYDMYAKQYIMRKFTDGFDPSF</sequence>
<keyword evidence="1" id="KW-0732">Signal</keyword>
<dbReference type="RefSeq" id="WP_116760185.1">
    <property type="nucleotide sequence ID" value="NZ_QCZH01000001.1"/>
</dbReference>
<feature type="chain" id="PRO_5015769346" description="DUF5103 domain-containing protein" evidence="1">
    <location>
        <begin position="19"/>
        <end position="470"/>
    </location>
</feature>
<comment type="caution">
    <text evidence="2">The sequence shown here is derived from an EMBL/GenBank/DDBJ whole genome shotgun (WGS) entry which is preliminary data.</text>
</comment>
<evidence type="ECO:0000313" key="3">
    <source>
        <dbReference type="Proteomes" id="UP000245618"/>
    </source>
</evidence>
<dbReference type="OrthoDB" id="1331096at2"/>
<name>A0A2U1K2D6_9FLAO</name>
<dbReference type="AlphaFoldDB" id="A0A2U1K2D6"/>
<dbReference type="Proteomes" id="UP000245618">
    <property type="component" value="Unassembled WGS sequence"/>
</dbReference>
<keyword evidence="3" id="KW-1185">Reference proteome</keyword>
<reference evidence="2 3" key="1">
    <citation type="submission" date="2018-04" db="EMBL/GenBank/DDBJ databases">
        <title>Flavobacterium sp. nov., isolated from glacier ice.</title>
        <authorList>
            <person name="Liu Q."/>
            <person name="Xin Y.-H."/>
        </authorList>
    </citation>
    <scope>NUCLEOTIDE SEQUENCE [LARGE SCALE GENOMIC DNA]</scope>
    <source>
        <strain evidence="2 3">LB2P30</strain>
    </source>
</reference>